<evidence type="ECO:0000256" key="1">
    <source>
        <dbReference type="SAM" id="MobiDB-lite"/>
    </source>
</evidence>
<feature type="compositionally biased region" description="Polar residues" evidence="1">
    <location>
        <begin position="37"/>
        <end position="46"/>
    </location>
</feature>
<organism evidence="2 3">
    <name type="scientific">Caerostris extrusa</name>
    <name type="common">Bark spider</name>
    <name type="synonym">Caerostris bankana</name>
    <dbReference type="NCBI Taxonomy" id="172846"/>
    <lineage>
        <taxon>Eukaryota</taxon>
        <taxon>Metazoa</taxon>
        <taxon>Ecdysozoa</taxon>
        <taxon>Arthropoda</taxon>
        <taxon>Chelicerata</taxon>
        <taxon>Arachnida</taxon>
        <taxon>Araneae</taxon>
        <taxon>Araneomorphae</taxon>
        <taxon>Entelegynae</taxon>
        <taxon>Araneoidea</taxon>
        <taxon>Araneidae</taxon>
        <taxon>Caerostris</taxon>
    </lineage>
</organism>
<reference evidence="2 3" key="1">
    <citation type="submission" date="2021-06" db="EMBL/GenBank/DDBJ databases">
        <title>Caerostris extrusa draft genome.</title>
        <authorList>
            <person name="Kono N."/>
            <person name="Arakawa K."/>
        </authorList>
    </citation>
    <scope>NUCLEOTIDE SEQUENCE [LARGE SCALE GENOMIC DNA]</scope>
</reference>
<keyword evidence="3" id="KW-1185">Reference proteome</keyword>
<dbReference type="Proteomes" id="UP001054945">
    <property type="component" value="Unassembled WGS sequence"/>
</dbReference>
<comment type="caution">
    <text evidence="2">The sequence shown here is derived from an EMBL/GenBank/DDBJ whole genome shotgun (WGS) entry which is preliminary data.</text>
</comment>
<evidence type="ECO:0000313" key="2">
    <source>
        <dbReference type="EMBL" id="GIY22009.1"/>
    </source>
</evidence>
<gene>
    <name evidence="2" type="ORF">CEXT_131911</name>
</gene>
<sequence length="60" mass="6837">HPLQSSRVLPDGPQKNRSPRWISPSHSSFRSRENADGKNTSANFRVPNETSSECLFFSEY</sequence>
<feature type="non-terminal residue" evidence="2">
    <location>
        <position position="1"/>
    </location>
</feature>
<proteinExistence type="predicted"/>
<evidence type="ECO:0000313" key="3">
    <source>
        <dbReference type="Proteomes" id="UP001054945"/>
    </source>
</evidence>
<name>A0AAV4RJ16_CAEEX</name>
<protein>
    <submittedName>
        <fullName evidence="2">Uncharacterized protein</fullName>
    </submittedName>
</protein>
<dbReference type="AlphaFoldDB" id="A0AAV4RJ16"/>
<dbReference type="EMBL" id="BPLR01008090">
    <property type="protein sequence ID" value="GIY22009.1"/>
    <property type="molecule type" value="Genomic_DNA"/>
</dbReference>
<feature type="region of interest" description="Disordered" evidence="1">
    <location>
        <begin position="1"/>
        <end position="46"/>
    </location>
</feature>
<accession>A0AAV4RJ16</accession>